<evidence type="ECO:0008006" key="4">
    <source>
        <dbReference type="Google" id="ProtNLM"/>
    </source>
</evidence>
<reference evidence="2 3" key="1">
    <citation type="submission" date="2016-01" db="EMBL/GenBank/DDBJ databases">
        <authorList>
            <person name="Oliw E.H."/>
        </authorList>
    </citation>
    <scope>NUCLEOTIDE SEQUENCE [LARGE SCALE GENOMIC DNA]</scope>
    <source>
        <strain evidence="2 3">DNF00307</strain>
    </source>
</reference>
<proteinExistence type="predicted"/>
<dbReference type="Gene3D" id="2.60.40.1120">
    <property type="entry name" value="Carboxypeptidase-like, regulatory domain"/>
    <property type="match status" value="1"/>
</dbReference>
<dbReference type="InterPro" id="IPR008969">
    <property type="entry name" value="CarboxyPept-like_regulatory"/>
</dbReference>
<evidence type="ECO:0000313" key="3">
    <source>
        <dbReference type="Proteomes" id="UP000070531"/>
    </source>
</evidence>
<dbReference type="SUPFAM" id="SSF56935">
    <property type="entry name" value="Porins"/>
    <property type="match status" value="1"/>
</dbReference>
<protein>
    <recommendedName>
        <fullName evidence="4">Outer membrane protein beta-barrel domain-containing protein</fullName>
    </recommendedName>
</protein>
<sequence>MFMKKKILTLLMSGCYGILAAQTTGTVVDENKQPLPAATVSLFRESENKMISGVVTDMNGGFELNTHEGENYRIRISFVGYSTQEIKCQNISKHLSVGTIMLEPESKQLNDVTVIANNVIQKADRQIIIPNLLQQKTSSNGLSLLQHLQLSRISVNTLDSKVTTTMGDAVELRINGVKAEIQEVKALLPADVLRIEYHDNPGLRYGNVAAVIDIILKEKKNGGSISGEFMNTINPLGIGDYQLSGNYHVGKSNFKASVNWNRRDVNWLRENMEAFHATTPSISNYEIGQKTKARYDNINLSIGYDYINSGNILSVTFRDLYNNTPHAVSDRNSKLIQDSNTFDIKDRTKSRSNNPSLDIYYQHEFTKDRHLFFDLIGTYINTKNDRLYRQSLGNAVQEITSHVNGNKYSTIAEVIYEQKIKDSRLSFGLRHQQMYTKNAYDGNTSSSVKMNTGESYGFGEWASKLGKLDYMVGVGAMRTYVSQGNAKQVKYIFRPTIQLGYRFNNYLSIRYKAYMGGYAPSLAELSDVEQHIDIYQIRRGNPNLQAVRFFSNELSISVGTKYISAEWFTRYSYDDKPYMEETTYSNGFYVRSYANQRGFHRLNSQINLKVQPWRDYMSIQFTPFVNRYISNGNTYTHTHTNWGLRANLMGMYKNWYVGANLETSFHRLWGETLNKDEKSHSIVFGYNREKWGVELQLQNIFSSRYEMSVENLSHLAPYNQMVWSKNLCKVFGIDFHFNLNFGKHGSEVNQRIHNSDTDAGIVPTTK</sequence>
<evidence type="ECO:0000256" key="1">
    <source>
        <dbReference type="SAM" id="SignalP"/>
    </source>
</evidence>
<gene>
    <name evidence="2" type="ORF">HMPREF1860_00649</name>
</gene>
<feature type="chain" id="PRO_5007462677" description="Outer membrane protein beta-barrel domain-containing protein" evidence="1">
    <location>
        <begin position="21"/>
        <end position="766"/>
    </location>
</feature>
<dbReference type="PATRIC" id="fig|419005.5.peg.647"/>
<name>A0A134BHG7_9BACT</name>
<dbReference type="STRING" id="419005.HMPREF1860_00649"/>
<evidence type="ECO:0000313" key="2">
    <source>
        <dbReference type="EMBL" id="KXB79382.1"/>
    </source>
</evidence>
<dbReference type="Proteomes" id="UP000070531">
    <property type="component" value="Unassembled WGS sequence"/>
</dbReference>
<feature type="signal peptide" evidence="1">
    <location>
        <begin position="1"/>
        <end position="20"/>
    </location>
</feature>
<dbReference type="Pfam" id="PF13715">
    <property type="entry name" value="CarbopepD_reg_2"/>
    <property type="match status" value="1"/>
</dbReference>
<organism evidence="2">
    <name type="scientific">Prevotella amnii</name>
    <dbReference type="NCBI Taxonomy" id="419005"/>
    <lineage>
        <taxon>Bacteria</taxon>
        <taxon>Pseudomonadati</taxon>
        <taxon>Bacteroidota</taxon>
        <taxon>Bacteroidia</taxon>
        <taxon>Bacteroidales</taxon>
        <taxon>Prevotellaceae</taxon>
        <taxon>Prevotella</taxon>
    </lineage>
</organism>
<dbReference type="AlphaFoldDB" id="A0A134BHG7"/>
<comment type="caution">
    <text evidence="2">The sequence shown here is derived from an EMBL/GenBank/DDBJ whole genome shotgun (WGS) entry which is preliminary data.</text>
</comment>
<accession>A0A134BHG7</accession>
<dbReference type="EMBL" id="LSDL01000029">
    <property type="protein sequence ID" value="KXB79382.1"/>
    <property type="molecule type" value="Genomic_DNA"/>
</dbReference>
<dbReference type="SUPFAM" id="SSF49464">
    <property type="entry name" value="Carboxypeptidase regulatory domain-like"/>
    <property type="match status" value="1"/>
</dbReference>
<keyword evidence="1" id="KW-0732">Signal</keyword>